<dbReference type="GO" id="GO:0050661">
    <property type="term" value="F:NADP binding"/>
    <property type="evidence" value="ECO:0007669"/>
    <property type="project" value="InterPro"/>
</dbReference>
<evidence type="ECO:0000313" key="8">
    <source>
        <dbReference type="Proteomes" id="UP000321464"/>
    </source>
</evidence>
<keyword evidence="4" id="KW-0521">NADP</keyword>
<evidence type="ECO:0000256" key="3">
    <source>
        <dbReference type="ARBA" id="ARBA00022643"/>
    </source>
</evidence>
<evidence type="ECO:0000313" key="7">
    <source>
        <dbReference type="EMBL" id="GEN98701.1"/>
    </source>
</evidence>
<keyword evidence="8" id="KW-1185">Reference proteome</keyword>
<proteinExistence type="predicted"/>
<sequence length="370" mass="40717">MTSLDPFFTPFDCKSLHLSNRFLMAPMSRYFAPGGILTQESADYYRRRIEGGVAAVITEGVAVDRPGSVAADTVPAFHGEEGLAAWARATADVHRAGGAMIPQLWHVGGCEDFNFPDSPHPPLESPSGLVGPDIPGGRVMTPTDIDEVIASFARGAVEAQKMGCDAIEMHGAHGYLFDQFFWTATNKRDDRYGGDDIAQRGRFAADCVAAVRKAVGEDFTIIFRISQWKTYQYDAKIANDPAELERWVAPLSEAGVDIFHCSERRFWEAAFPGEDDRNLAGWTKHITGKPTITVGSVGLDRDLMEDFVAGESVPTLKSMSELVRRFERGDFDLVAVGRALLADPNWLQKVREGAVDQLKPYSKACMETLY</sequence>
<reference evidence="7 8" key="1">
    <citation type="submission" date="2019-07" db="EMBL/GenBank/DDBJ databases">
        <title>Whole genome shotgun sequence of Novosphingobium sediminis NBRC 106119.</title>
        <authorList>
            <person name="Hosoyama A."/>
            <person name="Uohara A."/>
            <person name="Ohji S."/>
            <person name="Ichikawa N."/>
        </authorList>
    </citation>
    <scope>NUCLEOTIDE SEQUENCE [LARGE SCALE GENOMIC DNA]</scope>
    <source>
        <strain evidence="7 8">NBRC 106119</strain>
    </source>
</reference>
<dbReference type="PANTHER" id="PTHR43303">
    <property type="entry name" value="NADPH DEHYDROGENASE C23G7.10C-RELATED"/>
    <property type="match status" value="1"/>
</dbReference>
<dbReference type="Pfam" id="PF00724">
    <property type="entry name" value="Oxidored_FMN"/>
    <property type="match status" value="1"/>
</dbReference>
<dbReference type="GO" id="GO:0003959">
    <property type="term" value="F:NADPH dehydrogenase activity"/>
    <property type="evidence" value="ECO:0007669"/>
    <property type="project" value="InterPro"/>
</dbReference>
<dbReference type="OrthoDB" id="9804454at2"/>
<dbReference type="GO" id="GO:0010181">
    <property type="term" value="F:FMN binding"/>
    <property type="evidence" value="ECO:0007669"/>
    <property type="project" value="InterPro"/>
</dbReference>
<dbReference type="InterPro" id="IPR044152">
    <property type="entry name" value="YqjM-like"/>
</dbReference>
<evidence type="ECO:0000256" key="2">
    <source>
        <dbReference type="ARBA" id="ARBA00022630"/>
    </source>
</evidence>
<comment type="caution">
    <text evidence="7">The sequence shown here is derived from an EMBL/GenBank/DDBJ whole genome shotgun (WGS) entry which is preliminary data.</text>
</comment>
<accession>A0A512AG79</accession>
<feature type="domain" description="NADH:flavin oxidoreductase/NADH oxidase N-terminal" evidence="6">
    <location>
        <begin position="7"/>
        <end position="355"/>
    </location>
</feature>
<gene>
    <name evidence="7" type="ORF">NSE01_05340</name>
</gene>
<dbReference type="CDD" id="cd04747">
    <property type="entry name" value="OYE_like_5_FMN"/>
    <property type="match status" value="1"/>
</dbReference>
<evidence type="ECO:0000256" key="1">
    <source>
        <dbReference type="ARBA" id="ARBA00001917"/>
    </source>
</evidence>
<keyword evidence="2" id="KW-0285">Flavoprotein</keyword>
<dbReference type="PANTHER" id="PTHR43303:SF4">
    <property type="entry name" value="NADPH DEHYDROGENASE C23G7.10C-RELATED"/>
    <property type="match status" value="1"/>
</dbReference>
<dbReference type="Proteomes" id="UP000321464">
    <property type="component" value="Unassembled WGS sequence"/>
</dbReference>
<dbReference type="SUPFAM" id="SSF51395">
    <property type="entry name" value="FMN-linked oxidoreductases"/>
    <property type="match status" value="1"/>
</dbReference>
<dbReference type="AlphaFoldDB" id="A0A512AG79"/>
<evidence type="ECO:0000259" key="6">
    <source>
        <dbReference type="Pfam" id="PF00724"/>
    </source>
</evidence>
<name>A0A512AG79_9SPHN</name>
<dbReference type="Gene3D" id="3.20.20.70">
    <property type="entry name" value="Aldolase class I"/>
    <property type="match status" value="1"/>
</dbReference>
<evidence type="ECO:0000256" key="4">
    <source>
        <dbReference type="ARBA" id="ARBA00022857"/>
    </source>
</evidence>
<comment type="cofactor">
    <cofactor evidence="1">
        <name>FMN</name>
        <dbReference type="ChEBI" id="CHEBI:58210"/>
    </cofactor>
</comment>
<evidence type="ECO:0000256" key="5">
    <source>
        <dbReference type="ARBA" id="ARBA00023002"/>
    </source>
</evidence>
<dbReference type="EMBL" id="BJYR01000003">
    <property type="protein sequence ID" value="GEN98701.1"/>
    <property type="molecule type" value="Genomic_DNA"/>
</dbReference>
<dbReference type="RefSeq" id="WP_147158089.1">
    <property type="nucleotide sequence ID" value="NZ_BJYR01000003.1"/>
</dbReference>
<organism evidence="7 8">
    <name type="scientific">Novosphingobium sediminis</name>
    <dbReference type="NCBI Taxonomy" id="707214"/>
    <lineage>
        <taxon>Bacteria</taxon>
        <taxon>Pseudomonadati</taxon>
        <taxon>Pseudomonadota</taxon>
        <taxon>Alphaproteobacteria</taxon>
        <taxon>Sphingomonadales</taxon>
        <taxon>Sphingomonadaceae</taxon>
        <taxon>Novosphingobium</taxon>
    </lineage>
</organism>
<keyword evidence="5" id="KW-0560">Oxidoreductase</keyword>
<protein>
    <submittedName>
        <fullName evidence="7">12-oxophytodienoate reductase</fullName>
    </submittedName>
</protein>
<keyword evidence="3" id="KW-0288">FMN</keyword>
<dbReference type="InterPro" id="IPR013785">
    <property type="entry name" value="Aldolase_TIM"/>
</dbReference>
<dbReference type="InterPro" id="IPR001155">
    <property type="entry name" value="OxRdtase_FMN_N"/>
</dbReference>